<protein>
    <recommendedName>
        <fullName evidence="6">Aminotransferase</fullName>
        <ecNumber evidence="6">2.6.1.-</ecNumber>
    </recommendedName>
</protein>
<name>A0ABT5BEN6_9BACT</name>
<sequence>MTACQKRGGIDLATGIPSTSADPRAVDGAVAALRAGANVYSDTRGLPELRRAVAGKLRRENALDYDAEREVLITSGITGGLAASLLALFKAGDTVLVLEPFFDWHIRLIVLAGLTPGFVSLRGPDYALTRASLEAALGPRVRGLVLCTPGNPSGKVLARDELETIADFAREHDLRLVTDEQYESFCFGDARHLSPAAVGDLRRRTATVGGFSKSLAVTGWRIGYAAGPARFIDAIHDVHQALYICPPTPLQHGVLAALTGSSDGPDVHAFERKRDRLCAALRDAGFGVCVPQGGFFVLADSRTVPALQLPNPALALLEGVGVAAVPGTAFSTDPADATVLRFCYAKDDAVLDEGCRRLRTLASGASPAAR</sequence>
<dbReference type="Proteomes" id="UP001217838">
    <property type="component" value="Unassembled WGS sequence"/>
</dbReference>
<dbReference type="RefSeq" id="WP_272002965.1">
    <property type="nucleotide sequence ID" value="NZ_JAQNDN010000019.1"/>
</dbReference>
<comment type="cofactor">
    <cofactor evidence="1 6">
        <name>pyridoxal 5'-phosphate</name>
        <dbReference type="ChEBI" id="CHEBI:597326"/>
    </cofactor>
</comment>
<evidence type="ECO:0000259" key="7">
    <source>
        <dbReference type="Pfam" id="PF00155"/>
    </source>
</evidence>
<organism evidence="8 9">
    <name type="scientific">Nannocystis radixulma</name>
    <dbReference type="NCBI Taxonomy" id="2995305"/>
    <lineage>
        <taxon>Bacteria</taxon>
        <taxon>Pseudomonadati</taxon>
        <taxon>Myxococcota</taxon>
        <taxon>Polyangia</taxon>
        <taxon>Nannocystales</taxon>
        <taxon>Nannocystaceae</taxon>
        <taxon>Nannocystis</taxon>
    </lineage>
</organism>
<dbReference type="EC" id="2.6.1.-" evidence="6"/>
<dbReference type="Pfam" id="PF00155">
    <property type="entry name" value="Aminotran_1_2"/>
    <property type="match status" value="1"/>
</dbReference>
<evidence type="ECO:0000256" key="2">
    <source>
        <dbReference type="ARBA" id="ARBA00007441"/>
    </source>
</evidence>
<keyword evidence="9" id="KW-1185">Reference proteome</keyword>
<dbReference type="InterPro" id="IPR050596">
    <property type="entry name" value="AspAT/PAT-like"/>
</dbReference>
<comment type="similarity">
    <text evidence="2 6">Belongs to the class-I pyridoxal-phosphate-dependent aminotransferase family.</text>
</comment>
<gene>
    <name evidence="8" type="ORF">POL58_29760</name>
</gene>
<dbReference type="InterPro" id="IPR004838">
    <property type="entry name" value="NHTrfase_class1_PyrdxlP-BS"/>
</dbReference>
<accession>A0ABT5BEN6</accession>
<dbReference type="CDD" id="cd00609">
    <property type="entry name" value="AAT_like"/>
    <property type="match status" value="1"/>
</dbReference>
<evidence type="ECO:0000256" key="1">
    <source>
        <dbReference type="ARBA" id="ARBA00001933"/>
    </source>
</evidence>
<feature type="domain" description="Aminotransferase class I/classII large" evidence="7">
    <location>
        <begin position="10"/>
        <end position="358"/>
    </location>
</feature>
<evidence type="ECO:0000313" key="9">
    <source>
        <dbReference type="Proteomes" id="UP001217838"/>
    </source>
</evidence>
<keyword evidence="3 6" id="KW-0032">Aminotransferase</keyword>
<comment type="caution">
    <text evidence="8">The sequence shown here is derived from an EMBL/GenBank/DDBJ whole genome shotgun (WGS) entry which is preliminary data.</text>
</comment>
<dbReference type="Gene3D" id="3.40.640.10">
    <property type="entry name" value="Type I PLP-dependent aspartate aminotransferase-like (Major domain)"/>
    <property type="match status" value="1"/>
</dbReference>
<dbReference type="InterPro" id="IPR004839">
    <property type="entry name" value="Aminotransferase_I/II_large"/>
</dbReference>
<keyword evidence="4 6" id="KW-0808">Transferase</keyword>
<reference evidence="8 9" key="1">
    <citation type="submission" date="2022-11" db="EMBL/GenBank/DDBJ databases">
        <title>Minimal conservation of predation-associated metabolite biosynthetic gene clusters underscores biosynthetic potential of Myxococcota including descriptions for ten novel species: Archangium lansinium sp. nov., Myxococcus landrumus sp. nov., Nannocystis bai.</title>
        <authorList>
            <person name="Ahearne A."/>
            <person name="Stevens C."/>
            <person name="Dowd S."/>
        </authorList>
    </citation>
    <scope>NUCLEOTIDE SEQUENCE [LARGE SCALE GENOMIC DNA]</scope>
    <source>
        <strain evidence="8 9">NCELM</strain>
    </source>
</reference>
<dbReference type="InterPro" id="IPR015424">
    <property type="entry name" value="PyrdxlP-dep_Trfase"/>
</dbReference>
<evidence type="ECO:0000256" key="6">
    <source>
        <dbReference type="RuleBase" id="RU000481"/>
    </source>
</evidence>
<dbReference type="PROSITE" id="PS00105">
    <property type="entry name" value="AA_TRANSFER_CLASS_1"/>
    <property type="match status" value="1"/>
</dbReference>
<evidence type="ECO:0000256" key="5">
    <source>
        <dbReference type="ARBA" id="ARBA00022898"/>
    </source>
</evidence>
<proteinExistence type="inferred from homology"/>
<evidence type="ECO:0000313" key="8">
    <source>
        <dbReference type="EMBL" id="MDC0671969.1"/>
    </source>
</evidence>
<dbReference type="InterPro" id="IPR015422">
    <property type="entry name" value="PyrdxlP-dep_Trfase_small"/>
</dbReference>
<dbReference type="GO" id="GO:0008483">
    <property type="term" value="F:transaminase activity"/>
    <property type="evidence" value="ECO:0007669"/>
    <property type="project" value="UniProtKB-KW"/>
</dbReference>
<dbReference type="SUPFAM" id="SSF53383">
    <property type="entry name" value="PLP-dependent transferases"/>
    <property type="match status" value="1"/>
</dbReference>
<evidence type="ECO:0000256" key="3">
    <source>
        <dbReference type="ARBA" id="ARBA00022576"/>
    </source>
</evidence>
<dbReference type="InterPro" id="IPR015421">
    <property type="entry name" value="PyrdxlP-dep_Trfase_major"/>
</dbReference>
<evidence type="ECO:0000256" key="4">
    <source>
        <dbReference type="ARBA" id="ARBA00022679"/>
    </source>
</evidence>
<dbReference type="Gene3D" id="3.90.1150.10">
    <property type="entry name" value="Aspartate Aminotransferase, domain 1"/>
    <property type="match status" value="1"/>
</dbReference>
<dbReference type="PANTHER" id="PTHR46383">
    <property type="entry name" value="ASPARTATE AMINOTRANSFERASE"/>
    <property type="match status" value="1"/>
</dbReference>
<keyword evidence="5" id="KW-0663">Pyridoxal phosphate</keyword>
<dbReference type="EMBL" id="JAQNDN010000019">
    <property type="protein sequence ID" value="MDC0671969.1"/>
    <property type="molecule type" value="Genomic_DNA"/>
</dbReference>